<evidence type="ECO:0000313" key="2">
    <source>
        <dbReference type="Proteomes" id="UP000680706"/>
    </source>
</evidence>
<proteinExistence type="predicted"/>
<dbReference type="EMBL" id="CP074129">
    <property type="protein sequence ID" value="QUS59087.1"/>
    <property type="molecule type" value="Genomic_DNA"/>
</dbReference>
<organism evidence="1 2">
    <name type="scientific">Pseudovibrio brasiliensis</name>
    <dbReference type="NCBI Taxonomy" id="1898042"/>
    <lineage>
        <taxon>Bacteria</taxon>
        <taxon>Pseudomonadati</taxon>
        <taxon>Pseudomonadota</taxon>
        <taxon>Alphaproteobacteria</taxon>
        <taxon>Hyphomicrobiales</taxon>
        <taxon>Stappiaceae</taxon>
        <taxon>Pseudovibrio</taxon>
    </lineage>
</organism>
<evidence type="ECO:0008006" key="3">
    <source>
        <dbReference type="Google" id="ProtNLM"/>
    </source>
</evidence>
<dbReference type="Proteomes" id="UP000680706">
    <property type="component" value="Plasmid pAb134-03"/>
</dbReference>
<protein>
    <recommendedName>
        <fullName evidence="3">Antirestriction protein (ArdA)</fullName>
    </recommendedName>
</protein>
<accession>A0ABX8AY21</accession>
<gene>
    <name evidence="1" type="ORF">KGB56_26085</name>
</gene>
<evidence type="ECO:0000313" key="1">
    <source>
        <dbReference type="EMBL" id="QUS59087.1"/>
    </source>
</evidence>
<keyword evidence="2" id="KW-1185">Reference proteome</keyword>
<geneLocation type="plasmid" evidence="1 2">
    <name>pAb134-03</name>
</geneLocation>
<keyword evidence="1" id="KW-0614">Plasmid</keyword>
<dbReference type="RefSeq" id="WP_075701501.1">
    <property type="nucleotide sequence ID" value="NZ_CP074129.1"/>
</dbReference>
<reference evidence="1 2" key="1">
    <citation type="journal article" date="2021" name="Angew. Chem. Int. Ed. Engl.">
        <title>A novel family of nonribosomal peptides modulate collective behavior in Pseudovibrio bacteria isolated from marine sponges.</title>
        <authorList>
            <person name="Ioca L.P."/>
            <person name="Dai Y."/>
            <person name="Kunakom S."/>
            <person name="Diaz-Espinosa J."/>
            <person name="Krunic A."/>
            <person name="Crnkovic C.M."/>
            <person name="Orjala J."/>
            <person name="Sanchez L.M."/>
            <person name="Ferreira A.G."/>
            <person name="Berlinck R.G.S."/>
            <person name="Eustaquio A.S."/>
        </authorList>
    </citation>
    <scope>NUCLEOTIDE SEQUENCE [LARGE SCALE GENOMIC DNA]</scope>
    <source>
        <strain evidence="1 2">Ab134</strain>
        <plasmid evidence="1 2">pAb134-03</plasmid>
    </source>
</reference>
<sequence>MLHLPSLATMKEFLSDLFVSSADHEREEVEFKNRQHDPEAEVYFQMLEDEALQEDDLDDEFEVFQRLEEDLSQGEFACTISGTHCEGWNAEADIDYQEIIEAGTFDEVIAILSERYHTDYSWSVSARDWNDNTYKHRCEAEDNEHDYFHEFNIDPGMGEFACLISPLCDEIASTGYAGNLVFIQAEEFSQVIKELSTRLSKEGSWSLQAMDWMGQRYKYEHIECKDVEWAVF</sequence>
<name>A0ABX8AY21_9HYPH</name>